<dbReference type="Pfam" id="PF01510">
    <property type="entry name" value="Amidase_2"/>
    <property type="match status" value="1"/>
</dbReference>
<dbReference type="GO" id="GO:0009253">
    <property type="term" value="P:peptidoglycan catabolic process"/>
    <property type="evidence" value="ECO:0007669"/>
    <property type="project" value="InterPro"/>
</dbReference>
<dbReference type="Proteomes" id="UP000474296">
    <property type="component" value="Unassembled WGS sequence"/>
</dbReference>
<keyword evidence="7" id="KW-1185">Reference proteome</keyword>
<evidence type="ECO:0000256" key="1">
    <source>
        <dbReference type="ARBA" id="ARBA00001561"/>
    </source>
</evidence>
<evidence type="ECO:0000313" key="6">
    <source>
        <dbReference type="EMBL" id="NER16459.1"/>
    </source>
</evidence>
<proteinExistence type="predicted"/>
<keyword evidence="4" id="KW-0961">Cell wall biogenesis/degradation</keyword>
<dbReference type="GO" id="GO:0008745">
    <property type="term" value="F:N-acetylmuramoyl-L-alanine amidase activity"/>
    <property type="evidence" value="ECO:0007669"/>
    <property type="project" value="UniProtKB-EC"/>
</dbReference>
<evidence type="ECO:0000256" key="3">
    <source>
        <dbReference type="ARBA" id="ARBA00022801"/>
    </source>
</evidence>
<evidence type="ECO:0000256" key="4">
    <source>
        <dbReference type="ARBA" id="ARBA00023316"/>
    </source>
</evidence>
<gene>
    <name evidence="6" type="ORF">GWK10_04515</name>
</gene>
<dbReference type="CDD" id="cd06583">
    <property type="entry name" value="PGRP"/>
    <property type="match status" value="1"/>
</dbReference>
<comment type="catalytic activity">
    <reaction evidence="1">
        <text>Hydrolyzes the link between N-acetylmuramoyl residues and L-amino acid residues in certain cell-wall glycopeptides.</text>
        <dbReference type="EC" id="3.5.1.28"/>
    </reaction>
</comment>
<dbReference type="SMART" id="SM00644">
    <property type="entry name" value="Ami_2"/>
    <property type="match status" value="1"/>
</dbReference>
<evidence type="ECO:0000313" key="7">
    <source>
        <dbReference type="Proteomes" id="UP000474296"/>
    </source>
</evidence>
<organism evidence="6 7">
    <name type="scientific">Spongiivirga citrea</name>
    <dbReference type="NCBI Taxonomy" id="1481457"/>
    <lineage>
        <taxon>Bacteria</taxon>
        <taxon>Pseudomonadati</taxon>
        <taxon>Bacteroidota</taxon>
        <taxon>Flavobacteriia</taxon>
        <taxon>Flavobacteriales</taxon>
        <taxon>Flavobacteriaceae</taxon>
        <taxon>Spongiivirga</taxon>
    </lineage>
</organism>
<dbReference type="InterPro" id="IPR002502">
    <property type="entry name" value="Amidase_domain"/>
</dbReference>
<sequence length="225" mass="25666">MNEFKHIKLLFTVIFLLLITMSCVSTRIVDKPIVFDNLRDSLTINYLKDRYLLKQDAPTITPKMIVIHHTAIPTFEKSYAAFKEPLLPSSRSEIVGAGALNVSSQFMVDRDGIIYRLMPETKMARHVIGLNHCAIGIENVGGTDDTPLTDAQLKANIRLVRYLAAKYEIEYVIGHYQYTLFENTSLWLEVDDNYRTPKTDPDAEFLNSILIQTQDLNFKPIPKAN</sequence>
<evidence type="ECO:0000259" key="5">
    <source>
        <dbReference type="SMART" id="SM00644"/>
    </source>
</evidence>
<dbReference type="PANTHER" id="PTHR30417:SF1">
    <property type="entry name" value="N-ACETYLMURAMOYL-L-ALANINE AMIDASE AMID"/>
    <property type="match status" value="1"/>
</dbReference>
<protein>
    <recommendedName>
        <fullName evidence="2">N-acetylmuramoyl-L-alanine amidase</fullName>
        <ecNumber evidence="2">3.5.1.28</ecNumber>
    </recommendedName>
</protein>
<dbReference type="EMBL" id="JAABOQ010000002">
    <property type="protein sequence ID" value="NER16459.1"/>
    <property type="molecule type" value="Genomic_DNA"/>
</dbReference>
<accession>A0A6M0CKT6</accession>
<reference evidence="6 7" key="1">
    <citation type="submission" date="2020-01" db="EMBL/GenBank/DDBJ databases">
        <title>Spongiivirga citrea KCTC 32990T.</title>
        <authorList>
            <person name="Wang G."/>
        </authorList>
    </citation>
    <scope>NUCLEOTIDE SEQUENCE [LARGE SCALE GENOMIC DNA]</scope>
    <source>
        <strain evidence="6 7">KCTC 32990</strain>
    </source>
</reference>
<feature type="domain" description="N-acetylmuramoyl-L-alanine amidase" evidence="5">
    <location>
        <begin position="51"/>
        <end position="185"/>
    </location>
</feature>
<dbReference type="InterPro" id="IPR051206">
    <property type="entry name" value="NAMLAA_amidase_2"/>
</dbReference>
<dbReference type="Gene3D" id="3.40.80.10">
    <property type="entry name" value="Peptidoglycan recognition protein-like"/>
    <property type="match status" value="1"/>
</dbReference>
<comment type="caution">
    <text evidence="6">The sequence shown here is derived from an EMBL/GenBank/DDBJ whole genome shotgun (WGS) entry which is preliminary data.</text>
</comment>
<dbReference type="PROSITE" id="PS51257">
    <property type="entry name" value="PROKAR_LIPOPROTEIN"/>
    <property type="match status" value="1"/>
</dbReference>
<evidence type="ECO:0000256" key="2">
    <source>
        <dbReference type="ARBA" id="ARBA00011901"/>
    </source>
</evidence>
<dbReference type="EC" id="3.5.1.28" evidence="2"/>
<dbReference type="GO" id="GO:0009254">
    <property type="term" value="P:peptidoglycan turnover"/>
    <property type="evidence" value="ECO:0007669"/>
    <property type="project" value="TreeGrafter"/>
</dbReference>
<dbReference type="SUPFAM" id="SSF55846">
    <property type="entry name" value="N-acetylmuramoyl-L-alanine amidase-like"/>
    <property type="match status" value="1"/>
</dbReference>
<keyword evidence="3" id="KW-0378">Hydrolase</keyword>
<dbReference type="AlphaFoldDB" id="A0A6M0CKT6"/>
<dbReference type="PANTHER" id="PTHR30417">
    <property type="entry name" value="N-ACETYLMURAMOYL-L-ALANINE AMIDASE AMID"/>
    <property type="match status" value="1"/>
</dbReference>
<dbReference type="GO" id="GO:0071555">
    <property type="term" value="P:cell wall organization"/>
    <property type="evidence" value="ECO:0007669"/>
    <property type="project" value="UniProtKB-KW"/>
</dbReference>
<name>A0A6M0CKT6_9FLAO</name>
<dbReference type="InterPro" id="IPR036505">
    <property type="entry name" value="Amidase/PGRP_sf"/>
</dbReference>